<dbReference type="Gene3D" id="2.80.10.70">
    <property type="entry name" value="Spindlin/Ssty"/>
    <property type="match status" value="1"/>
</dbReference>
<dbReference type="Pfam" id="PF02513">
    <property type="entry name" value="Spin-Ssty"/>
    <property type="match status" value="1"/>
</dbReference>
<evidence type="ECO:0000256" key="1">
    <source>
        <dbReference type="ARBA" id="ARBA00009467"/>
    </source>
</evidence>
<dbReference type="InterPro" id="IPR042567">
    <property type="entry name" value="SPIN/Ssty_sf"/>
</dbReference>
<dbReference type="Ensembl" id="ENSANAT00000035044.1">
    <property type="protein sequence ID" value="ENSANAP00000017189.1"/>
    <property type="gene ID" value="ENSANAG00000026463.1"/>
</dbReference>
<protein>
    <submittedName>
        <fullName evidence="3">Uncharacterized protein</fullName>
    </submittedName>
</protein>
<dbReference type="FunFam" id="2.80.10.70:FF:000002">
    <property type="entry name" value="spindlin-2B isoform X2"/>
    <property type="match status" value="1"/>
</dbReference>
<evidence type="ECO:0000313" key="3">
    <source>
        <dbReference type="Ensembl" id="ENSANAP00000017189.1"/>
    </source>
</evidence>
<dbReference type="GO" id="GO:0140002">
    <property type="term" value="F:histone H3K4me3 reader activity"/>
    <property type="evidence" value="ECO:0007669"/>
    <property type="project" value="UniProtKB-ARBA"/>
</dbReference>
<feature type="compositionally biased region" description="Basic residues" evidence="2">
    <location>
        <begin position="28"/>
        <end position="40"/>
    </location>
</feature>
<evidence type="ECO:0000313" key="4">
    <source>
        <dbReference type="Proteomes" id="UP000233020"/>
    </source>
</evidence>
<reference evidence="3" key="1">
    <citation type="submission" date="2025-08" db="UniProtKB">
        <authorList>
            <consortium name="Ensembl"/>
        </authorList>
    </citation>
    <scope>IDENTIFICATION</scope>
</reference>
<name>A0A2K5D8B5_AOTNA</name>
<dbReference type="GeneTree" id="ENSGT00950000182925"/>
<dbReference type="GO" id="GO:0007276">
    <property type="term" value="P:gamete generation"/>
    <property type="evidence" value="ECO:0007669"/>
    <property type="project" value="InterPro"/>
</dbReference>
<evidence type="ECO:0000256" key="2">
    <source>
        <dbReference type="SAM" id="MobiDB-lite"/>
    </source>
</evidence>
<reference evidence="3" key="2">
    <citation type="submission" date="2025-09" db="UniProtKB">
        <authorList>
            <consortium name="Ensembl"/>
        </authorList>
    </citation>
    <scope>IDENTIFICATION</scope>
</reference>
<feature type="region of interest" description="Disordered" evidence="2">
    <location>
        <begin position="1"/>
        <end position="47"/>
    </location>
</feature>
<feature type="compositionally biased region" description="Polar residues" evidence="2">
    <location>
        <begin position="13"/>
        <end position="25"/>
    </location>
</feature>
<proteinExistence type="inferred from homology"/>
<dbReference type="Proteomes" id="UP000233020">
    <property type="component" value="Unplaced"/>
</dbReference>
<dbReference type="InterPro" id="IPR003671">
    <property type="entry name" value="SPIN/Ssty"/>
</dbReference>
<accession>A0A2K5D8B5</accession>
<dbReference type="AlphaFoldDB" id="A0A2K5D8B5"/>
<organism evidence="3 4">
    <name type="scientific">Aotus nancymaae</name>
    <name type="common">Ma's night monkey</name>
    <dbReference type="NCBI Taxonomy" id="37293"/>
    <lineage>
        <taxon>Eukaryota</taxon>
        <taxon>Metazoa</taxon>
        <taxon>Chordata</taxon>
        <taxon>Craniata</taxon>
        <taxon>Vertebrata</taxon>
        <taxon>Euteleostomi</taxon>
        <taxon>Mammalia</taxon>
        <taxon>Eutheria</taxon>
        <taxon>Euarchontoglires</taxon>
        <taxon>Primates</taxon>
        <taxon>Haplorrhini</taxon>
        <taxon>Platyrrhini</taxon>
        <taxon>Aotidae</taxon>
        <taxon>Aotus</taxon>
    </lineage>
</organism>
<keyword evidence="4" id="KW-1185">Reference proteome</keyword>
<sequence length="130" mass="14613">MKTPFGKAAAGQRSRTGAGHSSVSVTMMKRKAAHKKHRSRPTSQPRRNIVGCRIQHGWKDGDEPLTQWKGTVLDQINSTPEVLKELHPVKRKTAKAGAAEATPYLGRHLCKICMAEMRKTRNWERQNFGL</sequence>
<dbReference type="PANTHER" id="PTHR10405">
    <property type="entry name" value="SPINDLIN"/>
    <property type="match status" value="1"/>
</dbReference>
<comment type="similarity">
    <text evidence="1">Belongs to the SPIN/STSY family.</text>
</comment>